<sequence>MTLSMETSQPLSQPPLSSQRAYEQSGHGGRDECYTWAQQYELQLNKADLAMATAECPICQQQRPTMSPRYGSVPQRAQPATWSQVDYIGPIPSWKGQHLVLPGTDPFSGYRFAFLAHNASVRTTILLTGYRIYHHGSLHSIVSDQRTHLTAKEVWQCPHAHGIHWPYVFPTILKQLA</sequence>
<dbReference type="InterPro" id="IPR012337">
    <property type="entry name" value="RNaseH-like_sf"/>
</dbReference>
<reference evidence="2" key="2">
    <citation type="submission" date="2025-09" db="UniProtKB">
        <authorList>
            <consortium name="Ensembl"/>
        </authorList>
    </citation>
    <scope>IDENTIFICATION</scope>
</reference>
<dbReference type="AlphaFoldDB" id="A0A8C6AG26"/>
<dbReference type="GO" id="GO:0003676">
    <property type="term" value="F:nucleic acid binding"/>
    <property type="evidence" value="ECO:0007669"/>
    <property type="project" value="InterPro"/>
</dbReference>
<dbReference type="InterPro" id="IPR036397">
    <property type="entry name" value="RNaseH_sf"/>
</dbReference>
<protein>
    <recommendedName>
        <fullName evidence="4">Integrase zinc-binding domain-containing protein</fullName>
    </recommendedName>
</protein>
<accession>A0A8C6AG26</accession>
<evidence type="ECO:0000256" key="1">
    <source>
        <dbReference type="SAM" id="MobiDB-lite"/>
    </source>
</evidence>
<proteinExistence type="predicted"/>
<dbReference type="Proteomes" id="UP000694561">
    <property type="component" value="Unplaced"/>
</dbReference>
<keyword evidence="3" id="KW-1185">Reference proteome</keyword>
<organism evidence="2 3">
    <name type="scientific">Monodon monoceros</name>
    <name type="common">Narwhal</name>
    <name type="synonym">Ceratodon monodon</name>
    <dbReference type="NCBI Taxonomy" id="40151"/>
    <lineage>
        <taxon>Eukaryota</taxon>
        <taxon>Metazoa</taxon>
        <taxon>Chordata</taxon>
        <taxon>Craniata</taxon>
        <taxon>Vertebrata</taxon>
        <taxon>Euteleostomi</taxon>
        <taxon>Mammalia</taxon>
        <taxon>Eutheria</taxon>
        <taxon>Laurasiatheria</taxon>
        <taxon>Artiodactyla</taxon>
        <taxon>Whippomorpha</taxon>
        <taxon>Cetacea</taxon>
        <taxon>Odontoceti</taxon>
        <taxon>Monodontidae</taxon>
        <taxon>Monodon</taxon>
    </lineage>
</organism>
<dbReference type="Gene3D" id="3.30.420.10">
    <property type="entry name" value="Ribonuclease H-like superfamily/Ribonuclease H"/>
    <property type="match status" value="1"/>
</dbReference>
<dbReference type="SUPFAM" id="SSF53098">
    <property type="entry name" value="Ribonuclease H-like"/>
    <property type="match status" value="1"/>
</dbReference>
<name>A0A8C6AG26_MONMO</name>
<evidence type="ECO:0008006" key="4">
    <source>
        <dbReference type="Google" id="ProtNLM"/>
    </source>
</evidence>
<feature type="compositionally biased region" description="Low complexity" evidence="1">
    <location>
        <begin position="8"/>
        <end position="19"/>
    </location>
</feature>
<feature type="region of interest" description="Disordered" evidence="1">
    <location>
        <begin position="1"/>
        <end position="25"/>
    </location>
</feature>
<dbReference type="GeneTree" id="ENSGT00960000187632"/>
<dbReference type="Ensembl" id="ENSMMNT00015000380.1">
    <property type="protein sequence ID" value="ENSMMNP00015000329.1"/>
    <property type="gene ID" value="ENSMMNG00015000317.1"/>
</dbReference>
<evidence type="ECO:0000313" key="3">
    <source>
        <dbReference type="Proteomes" id="UP000694561"/>
    </source>
</evidence>
<reference evidence="2" key="1">
    <citation type="submission" date="2025-08" db="UniProtKB">
        <authorList>
            <consortium name="Ensembl"/>
        </authorList>
    </citation>
    <scope>IDENTIFICATION</scope>
</reference>
<evidence type="ECO:0000313" key="2">
    <source>
        <dbReference type="Ensembl" id="ENSMMNP00015000329.1"/>
    </source>
</evidence>